<keyword evidence="10" id="KW-1185">Reference proteome</keyword>
<sequence length="221" mass="23794">MSSSPPLPISNTQPATIGANPGQSQPSKTAVSSLRALLTRFSGSVRHALSNRRPWTELIDRTAFTKPDSLADATSRVRRNYSYFRVNYLTLIAIVLMISLLWHPYSLLILVTLLAAWLFLYSFRPSDQPLVIFGRAFSDRETLGFLIVLIVVVIFLTSAGSVLVSAALIGVALVCVHGAFRVPEDLFLDDQEQIGSGLFSFVGGAASSAVAAAGPAVISRV</sequence>
<comment type="similarity">
    <text evidence="3 7">Belongs to the PRA1 family.</text>
</comment>
<dbReference type="GO" id="GO:0016192">
    <property type="term" value="P:vesicle-mediated transport"/>
    <property type="evidence" value="ECO:0007669"/>
    <property type="project" value="TreeGrafter"/>
</dbReference>
<name>A0A7J7DYQ8_TRIWF</name>
<feature type="compositionally biased region" description="Polar residues" evidence="8">
    <location>
        <begin position="9"/>
        <end position="27"/>
    </location>
</feature>
<protein>
    <recommendedName>
        <fullName evidence="7">PRA1 family protein</fullName>
    </recommendedName>
</protein>
<evidence type="ECO:0000256" key="8">
    <source>
        <dbReference type="SAM" id="MobiDB-lite"/>
    </source>
</evidence>
<feature type="transmembrane region" description="Helical" evidence="7">
    <location>
        <begin position="143"/>
        <end position="174"/>
    </location>
</feature>
<evidence type="ECO:0000313" key="10">
    <source>
        <dbReference type="Proteomes" id="UP000593562"/>
    </source>
</evidence>
<dbReference type="Proteomes" id="UP000593562">
    <property type="component" value="Unassembled WGS sequence"/>
</dbReference>
<feature type="transmembrane region" description="Helical" evidence="7">
    <location>
        <begin position="194"/>
        <end position="218"/>
    </location>
</feature>
<dbReference type="Pfam" id="PF03208">
    <property type="entry name" value="PRA1"/>
    <property type="match status" value="1"/>
</dbReference>
<keyword evidence="4 7" id="KW-0812">Transmembrane</keyword>
<evidence type="ECO:0000256" key="5">
    <source>
        <dbReference type="ARBA" id="ARBA00022989"/>
    </source>
</evidence>
<keyword evidence="6 7" id="KW-0472">Membrane</keyword>
<evidence type="ECO:0000256" key="3">
    <source>
        <dbReference type="ARBA" id="ARBA00006483"/>
    </source>
</evidence>
<feature type="transmembrane region" description="Helical" evidence="7">
    <location>
        <begin position="107"/>
        <end position="123"/>
    </location>
</feature>
<evidence type="ECO:0000256" key="6">
    <source>
        <dbReference type="ARBA" id="ARBA00023136"/>
    </source>
</evidence>
<feature type="region of interest" description="Disordered" evidence="8">
    <location>
        <begin position="1"/>
        <end position="27"/>
    </location>
</feature>
<evidence type="ECO:0000256" key="7">
    <source>
        <dbReference type="RuleBase" id="RU363107"/>
    </source>
</evidence>
<evidence type="ECO:0000256" key="4">
    <source>
        <dbReference type="ARBA" id="ARBA00022692"/>
    </source>
</evidence>
<keyword evidence="7" id="KW-0813">Transport</keyword>
<organism evidence="9 10">
    <name type="scientific">Tripterygium wilfordii</name>
    <name type="common">Thunder God vine</name>
    <dbReference type="NCBI Taxonomy" id="458696"/>
    <lineage>
        <taxon>Eukaryota</taxon>
        <taxon>Viridiplantae</taxon>
        <taxon>Streptophyta</taxon>
        <taxon>Embryophyta</taxon>
        <taxon>Tracheophyta</taxon>
        <taxon>Spermatophyta</taxon>
        <taxon>Magnoliopsida</taxon>
        <taxon>eudicotyledons</taxon>
        <taxon>Gunneridae</taxon>
        <taxon>Pentapetalae</taxon>
        <taxon>rosids</taxon>
        <taxon>fabids</taxon>
        <taxon>Celastrales</taxon>
        <taxon>Celastraceae</taxon>
        <taxon>Tripterygium</taxon>
    </lineage>
</organism>
<evidence type="ECO:0000313" key="9">
    <source>
        <dbReference type="EMBL" id="KAF5751324.1"/>
    </source>
</evidence>
<dbReference type="GO" id="GO:0005794">
    <property type="term" value="C:Golgi apparatus"/>
    <property type="evidence" value="ECO:0007669"/>
    <property type="project" value="TreeGrafter"/>
</dbReference>
<keyword evidence="5 7" id="KW-1133">Transmembrane helix</keyword>
<reference evidence="9 10" key="1">
    <citation type="journal article" date="2020" name="Nat. Commun.">
        <title>Genome of Tripterygium wilfordii and identification of cytochrome P450 involved in triptolide biosynthesis.</title>
        <authorList>
            <person name="Tu L."/>
            <person name="Su P."/>
            <person name="Zhang Z."/>
            <person name="Gao L."/>
            <person name="Wang J."/>
            <person name="Hu T."/>
            <person name="Zhou J."/>
            <person name="Zhang Y."/>
            <person name="Zhao Y."/>
            <person name="Liu Y."/>
            <person name="Song Y."/>
            <person name="Tong Y."/>
            <person name="Lu Y."/>
            <person name="Yang J."/>
            <person name="Xu C."/>
            <person name="Jia M."/>
            <person name="Peters R.J."/>
            <person name="Huang L."/>
            <person name="Gao W."/>
        </authorList>
    </citation>
    <scope>NUCLEOTIDE SEQUENCE [LARGE SCALE GENOMIC DNA]</scope>
    <source>
        <strain evidence="10">cv. XIE 37</strain>
        <tissue evidence="9">Leaf</tissue>
    </source>
</reference>
<comment type="subcellular location">
    <subcellularLocation>
        <location evidence="2">Endomembrane system</location>
        <topology evidence="2">Multi-pass membrane protein</topology>
    </subcellularLocation>
    <subcellularLocation>
        <location evidence="7">Membrane</location>
        <topology evidence="7">Multi-pass membrane protein</topology>
    </subcellularLocation>
</comment>
<feature type="transmembrane region" description="Helical" evidence="7">
    <location>
        <begin position="83"/>
        <end position="101"/>
    </location>
</feature>
<dbReference type="AlphaFoldDB" id="A0A7J7DYQ8"/>
<accession>A0A7J7DYQ8</accession>
<proteinExistence type="inferred from homology"/>
<evidence type="ECO:0000256" key="2">
    <source>
        <dbReference type="ARBA" id="ARBA00004127"/>
    </source>
</evidence>
<dbReference type="EMBL" id="JAAARO010000002">
    <property type="protein sequence ID" value="KAF5751324.1"/>
    <property type="molecule type" value="Genomic_DNA"/>
</dbReference>
<dbReference type="PANTHER" id="PTHR19317:SF0">
    <property type="entry name" value="PRENYLATED RAB ACCEPTOR PROTEIN 1"/>
    <property type="match status" value="1"/>
</dbReference>
<dbReference type="PANTHER" id="PTHR19317">
    <property type="entry name" value="PRENYLATED RAB ACCEPTOR 1-RELATED"/>
    <property type="match status" value="1"/>
</dbReference>
<dbReference type="GO" id="GO:0005783">
    <property type="term" value="C:endoplasmic reticulum"/>
    <property type="evidence" value="ECO:0007669"/>
    <property type="project" value="TreeGrafter"/>
</dbReference>
<comment type="function">
    <text evidence="1 7">May be involved in both secretory and endocytic intracellular trafficking in the endosomal/prevacuolar compartments.</text>
</comment>
<dbReference type="InterPro" id="IPR004895">
    <property type="entry name" value="Prenylated_rab_accept_PRA1"/>
</dbReference>
<evidence type="ECO:0000256" key="1">
    <source>
        <dbReference type="ARBA" id="ARBA00002501"/>
    </source>
</evidence>
<dbReference type="GO" id="GO:0016020">
    <property type="term" value="C:membrane"/>
    <property type="evidence" value="ECO:0007669"/>
    <property type="project" value="UniProtKB-SubCell"/>
</dbReference>
<dbReference type="InParanoid" id="A0A7J7DYQ8"/>
<gene>
    <name evidence="9" type="ORF">HS088_TW02G00337</name>
</gene>
<comment type="caution">
    <text evidence="9">The sequence shown here is derived from an EMBL/GenBank/DDBJ whole genome shotgun (WGS) entry which is preliminary data.</text>
</comment>